<accession>A0A1Q8QW84</accession>
<keyword evidence="2 6" id="KW-0812">Transmembrane</keyword>
<protein>
    <submittedName>
        <fullName evidence="8">Cytochrome c-type biogenesis protein Ccs1/ResB</fullName>
    </submittedName>
</protein>
<evidence type="ECO:0000256" key="3">
    <source>
        <dbReference type="ARBA" id="ARBA00022748"/>
    </source>
</evidence>
<dbReference type="EMBL" id="MLBF01000016">
    <property type="protein sequence ID" value="OLN31599.1"/>
    <property type="molecule type" value="Genomic_DNA"/>
</dbReference>
<feature type="transmembrane region" description="Helical" evidence="6">
    <location>
        <begin position="21"/>
        <end position="39"/>
    </location>
</feature>
<dbReference type="InterPro" id="IPR023494">
    <property type="entry name" value="Cyt_c_bgen_Ccs1/CcsB/ResB"/>
</dbReference>
<evidence type="ECO:0000256" key="2">
    <source>
        <dbReference type="ARBA" id="ARBA00022692"/>
    </source>
</evidence>
<evidence type="ECO:0000256" key="4">
    <source>
        <dbReference type="ARBA" id="ARBA00022989"/>
    </source>
</evidence>
<dbReference type="GO" id="GO:0016020">
    <property type="term" value="C:membrane"/>
    <property type="evidence" value="ECO:0007669"/>
    <property type="project" value="UniProtKB-SubCell"/>
</dbReference>
<dbReference type="PANTHER" id="PTHR31566">
    <property type="entry name" value="CYTOCHROME C BIOGENESIS PROTEIN CCS1, CHLOROPLASTIC"/>
    <property type="match status" value="1"/>
</dbReference>
<evidence type="ECO:0000259" key="7">
    <source>
        <dbReference type="Pfam" id="PF05140"/>
    </source>
</evidence>
<name>A0A1Q8QW84_9FIRM</name>
<keyword evidence="5 6" id="KW-0472">Membrane</keyword>
<sequence>MSEQQEGIIEKVWRFFSSMKLGLALLGIIALVAGLGTLFPQVNVDPAKAQTVGQIWQKLGFTNLYGTFWFRLLLGLLCINLIVCSVQRFQGVYNRTFKLKPPEGTSTVPKKVQAKWAGDGESLKLSVREVLKRRGYKIVTKENDAGWSFIAIKRRLGNWGSIIAHVSFVVLVIGALLGSFMGFKGFFMTGAGTTIPINSINVSRGTVKHDFSVRINSAEDRFLANGERDNWYTDMSILKNGQEVATQTISVNHPFTYEGVTFYQSSFAKGVHLTADLKGKKIPLVLQEQGGNYFQAEGTNLYLIAAAISSEQQTTSIVYQVYKGTASQPIQTGQLKVGQTIDIQGQYKLTLDGNAGFTGLQVKEDPGVMVIWFGCALLLGGLLLSFYWRTNVVLGVFIAKQGNQGELTMGALAGKVAGGVQSEFERLIHDIKMN</sequence>
<dbReference type="RefSeq" id="WP_075365076.1">
    <property type="nucleotide sequence ID" value="NZ_MLBF01000016.1"/>
</dbReference>
<comment type="caution">
    <text evidence="8">The sequence shown here is derived from an EMBL/GenBank/DDBJ whole genome shotgun (WGS) entry which is preliminary data.</text>
</comment>
<dbReference type="STRING" id="1888891.DSOL_2466"/>
<gene>
    <name evidence="8" type="ORF">DSOL_2466</name>
</gene>
<keyword evidence="4 6" id="KW-1133">Transmembrane helix</keyword>
<evidence type="ECO:0000256" key="5">
    <source>
        <dbReference type="ARBA" id="ARBA00023136"/>
    </source>
</evidence>
<organism evidence="8 9">
    <name type="scientific">Desulfosporosinus metallidurans</name>
    <dbReference type="NCBI Taxonomy" id="1888891"/>
    <lineage>
        <taxon>Bacteria</taxon>
        <taxon>Bacillati</taxon>
        <taxon>Bacillota</taxon>
        <taxon>Clostridia</taxon>
        <taxon>Eubacteriales</taxon>
        <taxon>Desulfitobacteriaceae</taxon>
        <taxon>Desulfosporosinus</taxon>
    </lineage>
</organism>
<keyword evidence="3" id="KW-0201">Cytochrome c-type biogenesis</keyword>
<feature type="transmembrane region" description="Helical" evidence="6">
    <location>
        <begin position="68"/>
        <end position="86"/>
    </location>
</feature>
<evidence type="ECO:0000313" key="9">
    <source>
        <dbReference type="Proteomes" id="UP000186102"/>
    </source>
</evidence>
<feature type="domain" description="ResB-like" evidence="7">
    <location>
        <begin position="330"/>
        <end position="425"/>
    </location>
</feature>
<dbReference type="AlphaFoldDB" id="A0A1Q8QW84"/>
<feature type="transmembrane region" description="Helical" evidence="6">
    <location>
        <begin position="369"/>
        <end position="388"/>
    </location>
</feature>
<dbReference type="InterPro" id="IPR007816">
    <property type="entry name" value="ResB-like_domain"/>
</dbReference>
<dbReference type="GO" id="GO:0017004">
    <property type="term" value="P:cytochrome complex assembly"/>
    <property type="evidence" value="ECO:0007669"/>
    <property type="project" value="UniProtKB-KW"/>
</dbReference>
<dbReference type="OrthoDB" id="9770923at2"/>
<feature type="domain" description="ResB-like" evidence="7">
    <location>
        <begin position="19"/>
        <end position="325"/>
    </location>
</feature>
<evidence type="ECO:0000256" key="1">
    <source>
        <dbReference type="ARBA" id="ARBA00004141"/>
    </source>
</evidence>
<dbReference type="Proteomes" id="UP000186102">
    <property type="component" value="Unassembled WGS sequence"/>
</dbReference>
<comment type="subcellular location">
    <subcellularLocation>
        <location evidence="1">Membrane</location>
        <topology evidence="1">Multi-pass membrane protein</topology>
    </subcellularLocation>
</comment>
<proteinExistence type="predicted"/>
<evidence type="ECO:0000256" key="6">
    <source>
        <dbReference type="SAM" id="Phobius"/>
    </source>
</evidence>
<keyword evidence="9" id="KW-1185">Reference proteome</keyword>
<dbReference type="Pfam" id="PF05140">
    <property type="entry name" value="ResB"/>
    <property type="match status" value="2"/>
</dbReference>
<feature type="transmembrane region" description="Helical" evidence="6">
    <location>
        <begin position="162"/>
        <end position="183"/>
    </location>
</feature>
<dbReference type="PANTHER" id="PTHR31566:SF0">
    <property type="entry name" value="CYTOCHROME C BIOGENESIS PROTEIN CCS1, CHLOROPLASTIC"/>
    <property type="match status" value="1"/>
</dbReference>
<evidence type="ECO:0000313" key="8">
    <source>
        <dbReference type="EMBL" id="OLN31599.1"/>
    </source>
</evidence>
<reference evidence="8 9" key="1">
    <citation type="submission" date="2016-09" db="EMBL/GenBank/DDBJ databases">
        <title>Complete genome of Desulfosporosinus sp. OL.</title>
        <authorList>
            <person name="Mardanov A."/>
            <person name="Beletsky A."/>
            <person name="Panova A."/>
            <person name="Karnachuk O."/>
            <person name="Ravin N."/>
        </authorList>
    </citation>
    <scope>NUCLEOTIDE SEQUENCE [LARGE SCALE GENOMIC DNA]</scope>
    <source>
        <strain evidence="8 9">OL</strain>
    </source>
</reference>